<dbReference type="AlphaFoldDB" id="A0A3Q2EIS5"/>
<evidence type="ECO:0000256" key="4">
    <source>
        <dbReference type="ARBA" id="ARBA00023157"/>
    </source>
</evidence>
<sequence>MLSLPPSSNHYLLHLGFAAKCPENTYTCDNGECITKKNPDCDFIPDCADASDEALCVKTSSAAPVGASAKSTQSVIRSLTAPMKQTRKTAVRLYLIKQRKCWGLPTCYLSLVFVTDCGARPALGFQRIIGGVTARRGEWPWIGSLQYQRQHRCGTTLIHSKWLLSAAHCFNGPTNWAVSLGSVLRSGSGALVIPIQRVIIHPAFNKNNMDHDVALLELTEPAPASYTIQPACLPSPVHQFHEDSECYITGWGSMKEGGSLTNLLQKAAVNIIKQKDCQQAYGNVLTPNMMCAGLMEGGRDSCLGDSGGPLTCRHHSGQWFIAGVTSWGHGCGRSGFPGVYTRVTSVRKWISTHLPF</sequence>
<dbReference type="CDD" id="cd00190">
    <property type="entry name" value="Tryp_SPc"/>
    <property type="match status" value="1"/>
</dbReference>
<evidence type="ECO:0000256" key="1">
    <source>
        <dbReference type="ARBA" id="ARBA00022670"/>
    </source>
</evidence>
<dbReference type="SUPFAM" id="SSF50494">
    <property type="entry name" value="Trypsin-like serine proteases"/>
    <property type="match status" value="1"/>
</dbReference>
<evidence type="ECO:0000313" key="9">
    <source>
        <dbReference type="Proteomes" id="UP000265020"/>
    </source>
</evidence>
<dbReference type="InterPro" id="IPR001254">
    <property type="entry name" value="Trypsin_dom"/>
</dbReference>
<dbReference type="FunFam" id="2.40.10.10:FF:000003">
    <property type="entry name" value="Transmembrane serine protease 3"/>
    <property type="match status" value="1"/>
</dbReference>
<name>A0A3Q2EIS5_CYPVA</name>
<dbReference type="Pfam" id="PF00089">
    <property type="entry name" value="Trypsin"/>
    <property type="match status" value="1"/>
</dbReference>
<dbReference type="PROSITE" id="PS00134">
    <property type="entry name" value="TRYPSIN_HIS"/>
    <property type="match status" value="1"/>
</dbReference>
<proteinExistence type="predicted"/>
<dbReference type="GeneTree" id="ENSGT00940000159993"/>
<dbReference type="PANTHER" id="PTHR24252">
    <property type="entry name" value="ACROSIN-RELATED"/>
    <property type="match status" value="1"/>
</dbReference>
<dbReference type="InterPro" id="IPR001314">
    <property type="entry name" value="Peptidase_S1A"/>
</dbReference>
<dbReference type="GO" id="GO:0004252">
    <property type="term" value="F:serine-type endopeptidase activity"/>
    <property type="evidence" value="ECO:0007669"/>
    <property type="project" value="InterPro"/>
</dbReference>
<keyword evidence="9" id="KW-1185">Reference proteome</keyword>
<feature type="disulfide bond" evidence="5">
    <location>
        <begin position="41"/>
        <end position="56"/>
    </location>
</feature>
<dbReference type="InterPro" id="IPR036055">
    <property type="entry name" value="LDL_receptor-like_sf"/>
</dbReference>
<dbReference type="PRINTS" id="PR00722">
    <property type="entry name" value="CHYMOTRYPSIN"/>
</dbReference>
<evidence type="ECO:0000259" key="7">
    <source>
        <dbReference type="PROSITE" id="PS50240"/>
    </source>
</evidence>
<keyword evidence="3 6" id="KW-0720">Serine protease</keyword>
<reference evidence="8" key="1">
    <citation type="submission" date="2025-08" db="UniProtKB">
        <authorList>
            <consortium name="Ensembl"/>
        </authorList>
    </citation>
    <scope>IDENTIFICATION</scope>
</reference>
<evidence type="ECO:0000256" key="2">
    <source>
        <dbReference type="ARBA" id="ARBA00022801"/>
    </source>
</evidence>
<dbReference type="SMART" id="SM00192">
    <property type="entry name" value="LDLa"/>
    <property type="match status" value="1"/>
</dbReference>
<dbReference type="InterPro" id="IPR002172">
    <property type="entry name" value="LDrepeatLR_classA_rpt"/>
</dbReference>
<dbReference type="InterPro" id="IPR018114">
    <property type="entry name" value="TRYPSIN_HIS"/>
</dbReference>
<organism evidence="8 9">
    <name type="scientific">Cyprinodon variegatus</name>
    <name type="common">Sheepshead minnow</name>
    <dbReference type="NCBI Taxonomy" id="28743"/>
    <lineage>
        <taxon>Eukaryota</taxon>
        <taxon>Metazoa</taxon>
        <taxon>Chordata</taxon>
        <taxon>Craniata</taxon>
        <taxon>Vertebrata</taxon>
        <taxon>Euteleostomi</taxon>
        <taxon>Actinopterygii</taxon>
        <taxon>Neopterygii</taxon>
        <taxon>Teleostei</taxon>
        <taxon>Neoteleostei</taxon>
        <taxon>Acanthomorphata</taxon>
        <taxon>Ovalentaria</taxon>
        <taxon>Atherinomorphae</taxon>
        <taxon>Cyprinodontiformes</taxon>
        <taxon>Cyprinodontidae</taxon>
        <taxon>Cyprinodon</taxon>
    </lineage>
</organism>
<dbReference type="PROSITE" id="PS01209">
    <property type="entry name" value="LDLRA_1"/>
    <property type="match status" value="1"/>
</dbReference>
<evidence type="ECO:0000313" key="8">
    <source>
        <dbReference type="Ensembl" id="ENSCVAP00000031734.1"/>
    </source>
</evidence>
<keyword evidence="4 5" id="KW-1015">Disulfide bond</keyword>
<feature type="disulfide bond" evidence="5">
    <location>
        <begin position="21"/>
        <end position="33"/>
    </location>
</feature>
<dbReference type="InterPro" id="IPR043504">
    <property type="entry name" value="Peptidase_S1_PA_chymotrypsin"/>
</dbReference>
<accession>A0A3Q2EIS5</accession>
<feature type="domain" description="Peptidase S1" evidence="7">
    <location>
        <begin position="128"/>
        <end position="355"/>
    </location>
</feature>
<reference evidence="8" key="2">
    <citation type="submission" date="2025-09" db="UniProtKB">
        <authorList>
            <consortium name="Ensembl"/>
        </authorList>
    </citation>
    <scope>IDENTIFICATION</scope>
</reference>
<dbReference type="PANTHER" id="PTHR24252:SF26">
    <property type="entry name" value="TRANSMEMBRANE SERINE PROTEASE 9"/>
    <property type="match status" value="1"/>
</dbReference>
<dbReference type="InterPro" id="IPR033116">
    <property type="entry name" value="TRYPSIN_SER"/>
</dbReference>
<dbReference type="Pfam" id="PF00057">
    <property type="entry name" value="Ldl_recept_a"/>
    <property type="match status" value="1"/>
</dbReference>
<evidence type="ECO:0000256" key="3">
    <source>
        <dbReference type="ARBA" id="ARBA00022825"/>
    </source>
</evidence>
<evidence type="ECO:0000256" key="5">
    <source>
        <dbReference type="PROSITE-ProRule" id="PRU00124"/>
    </source>
</evidence>
<protein>
    <recommendedName>
        <fullName evidence="7">Peptidase S1 domain-containing protein</fullName>
    </recommendedName>
</protein>
<dbReference type="InterPro" id="IPR023415">
    <property type="entry name" value="LDLR_class-A_CS"/>
</dbReference>
<dbReference type="SMART" id="SM00020">
    <property type="entry name" value="Tryp_SPc"/>
    <property type="match status" value="1"/>
</dbReference>
<dbReference type="PROSITE" id="PS00135">
    <property type="entry name" value="TRYPSIN_SER"/>
    <property type="match status" value="1"/>
</dbReference>
<dbReference type="Gene3D" id="2.40.10.10">
    <property type="entry name" value="Trypsin-like serine proteases"/>
    <property type="match status" value="1"/>
</dbReference>
<dbReference type="InterPro" id="IPR009003">
    <property type="entry name" value="Peptidase_S1_PA"/>
</dbReference>
<evidence type="ECO:0000256" key="6">
    <source>
        <dbReference type="RuleBase" id="RU363034"/>
    </source>
</evidence>
<keyword evidence="2 6" id="KW-0378">Hydrolase</keyword>
<dbReference type="CDD" id="cd00112">
    <property type="entry name" value="LDLa"/>
    <property type="match status" value="1"/>
</dbReference>
<dbReference type="PROSITE" id="PS50068">
    <property type="entry name" value="LDLRA_2"/>
    <property type="match status" value="1"/>
</dbReference>
<dbReference type="Gene3D" id="4.10.400.10">
    <property type="entry name" value="Low-density Lipoprotein Receptor"/>
    <property type="match status" value="1"/>
</dbReference>
<keyword evidence="1 6" id="KW-0645">Protease</keyword>
<dbReference type="PROSITE" id="PS50240">
    <property type="entry name" value="TRYPSIN_DOM"/>
    <property type="match status" value="1"/>
</dbReference>
<comment type="caution">
    <text evidence="5">Lacks conserved residue(s) required for the propagation of feature annotation.</text>
</comment>
<dbReference type="Proteomes" id="UP000265020">
    <property type="component" value="Unassembled WGS sequence"/>
</dbReference>
<dbReference type="GO" id="GO:0006508">
    <property type="term" value="P:proteolysis"/>
    <property type="evidence" value="ECO:0007669"/>
    <property type="project" value="UniProtKB-KW"/>
</dbReference>
<dbReference type="Ensembl" id="ENSCVAT00000026851.1">
    <property type="protein sequence ID" value="ENSCVAP00000031734.1"/>
    <property type="gene ID" value="ENSCVAG00000021461.1"/>
</dbReference>
<dbReference type="SUPFAM" id="SSF57424">
    <property type="entry name" value="LDL receptor-like module"/>
    <property type="match status" value="1"/>
</dbReference>